<feature type="binding site" evidence="2">
    <location>
        <position position="39"/>
    </location>
    <ligand>
        <name>Mg(2+)</name>
        <dbReference type="ChEBI" id="CHEBI:18420"/>
        <label>4</label>
    </ligand>
</feature>
<evidence type="ECO:0000256" key="2">
    <source>
        <dbReference type="HAMAP-Rule" id="MF_02128"/>
    </source>
</evidence>
<dbReference type="Pfam" id="PF00586">
    <property type="entry name" value="AIRS"/>
    <property type="match status" value="1"/>
</dbReference>
<keyword evidence="2" id="KW-0547">Nucleotide-binding</keyword>
<dbReference type="Pfam" id="PF02769">
    <property type="entry name" value="AIRS_C"/>
    <property type="match status" value="1"/>
</dbReference>
<feature type="domain" description="PurM-like C-terminal" evidence="4">
    <location>
        <begin position="198"/>
        <end position="331"/>
    </location>
</feature>
<dbReference type="InterPro" id="IPR036921">
    <property type="entry name" value="PurM-like_N_sf"/>
</dbReference>
<feature type="binding site" evidence="2">
    <location>
        <position position="63"/>
    </location>
    <ligand>
        <name>substrate</name>
    </ligand>
</feature>
<keyword evidence="2" id="KW-0067">ATP-binding</keyword>
<keyword evidence="2 5" id="KW-0808">Transferase</keyword>
<dbReference type="UniPathway" id="UPA00060">
    <property type="reaction ID" value="UER00142"/>
</dbReference>
<keyword evidence="2" id="KW-0479">Metal-binding</keyword>
<dbReference type="InterPro" id="IPR016188">
    <property type="entry name" value="PurM-like_N"/>
</dbReference>
<comment type="similarity">
    <text evidence="2">Belongs to the thiamine-monophosphate kinase family.</text>
</comment>
<dbReference type="AlphaFoldDB" id="A0A831STC8"/>
<dbReference type="InterPro" id="IPR010918">
    <property type="entry name" value="PurM-like_C_dom"/>
</dbReference>
<feature type="binding site" evidence="2">
    <location>
        <position position="85"/>
    </location>
    <ligand>
        <name>Mg(2+)</name>
        <dbReference type="ChEBI" id="CHEBI:18420"/>
        <label>3</label>
    </ligand>
</feature>
<organism evidence="5">
    <name type="scientific">Prosthecochloris aestuarii</name>
    <dbReference type="NCBI Taxonomy" id="1102"/>
    <lineage>
        <taxon>Bacteria</taxon>
        <taxon>Pseudomonadati</taxon>
        <taxon>Chlorobiota</taxon>
        <taxon>Chlorobiia</taxon>
        <taxon>Chlorobiales</taxon>
        <taxon>Chlorobiaceae</taxon>
        <taxon>Prosthecochloris</taxon>
    </lineage>
</organism>
<feature type="binding site" evidence="2">
    <location>
        <begin position="132"/>
        <end position="133"/>
    </location>
    <ligand>
        <name>ATP</name>
        <dbReference type="ChEBI" id="CHEBI:30616"/>
    </ligand>
</feature>
<comment type="pathway">
    <text evidence="2">Cofactor biosynthesis; thiamine diphosphate biosynthesis; thiamine diphosphate from thiamine phosphate: step 1/1.</text>
</comment>
<dbReference type="PANTHER" id="PTHR30270:SF0">
    <property type="entry name" value="THIAMINE-MONOPHOSPHATE KINASE"/>
    <property type="match status" value="1"/>
</dbReference>
<feature type="binding site" evidence="2">
    <location>
        <position position="244"/>
    </location>
    <ligand>
        <name>Mg(2+)</name>
        <dbReference type="ChEBI" id="CHEBI:18420"/>
        <label>3</label>
    </ligand>
</feature>
<dbReference type="Proteomes" id="UP000886335">
    <property type="component" value="Unassembled WGS sequence"/>
</dbReference>
<comment type="function">
    <text evidence="2">Catalyzes the ATP-dependent phosphorylation of thiamine-monophosphate (TMP) to form thiamine-pyrophosphate (TPP), the active form of vitamin B1.</text>
</comment>
<dbReference type="GO" id="GO:0009228">
    <property type="term" value="P:thiamine biosynthetic process"/>
    <property type="evidence" value="ECO:0007669"/>
    <property type="project" value="UniProtKB-KW"/>
</dbReference>
<dbReference type="Gene3D" id="3.90.650.10">
    <property type="entry name" value="PurM-like C-terminal domain"/>
    <property type="match status" value="1"/>
</dbReference>
<dbReference type="SUPFAM" id="SSF55326">
    <property type="entry name" value="PurM N-terminal domain-like"/>
    <property type="match status" value="1"/>
</dbReference>
<name>A0A831STC8_PROAE</name>
<dbReference type="SUPFAM" id="SSF56042">
    <property type="entry name" value="PurM C-terminal domain-like"/>
    <property type="match status" value="1"/>
</dbReference>
<feature type="binding site" evidence="2">
    <location>
        <position position="55"/>
    </location>
    <ligand>
        <name>Mg(2+)</name>
        <dbReference type="ChEBI" id="CHEBI:18420"/>
        <label>1</label>
    </ligand>
</feature>
<feature type="binding site" evidence="2">
    <location>
        <position position="85"/>
    </location>
    <ligand>
        <name>Mg(2+)</name>
        <dbReference type="ChEBI" id="CHEBI:18420"/>
        <label>2</label>
    </ligand>
</feature>
<reference evidence="5" key="1">
    <citation type="journal article" date="2020" name="mSystems">
        <title>Genome- and Community-Level Interaction Insights into Carbon Utilization and Element Cycling Functions of Hydrothermarchaeota in Hydrothermal Sediment.</title>
        <authorList>
            <person name="Zhou Z."/>
            <person name="Liu Y."/>
            <person name="Xu W."/>
            <person name="Pan J."/>
            <person name="Luo Z.H."/>
            <person name="Li M."/>
        </authorList>
    </citation>
    <scope>NUCLEOTIDE SEQUENCE [LARGE SCALE GENOMIC DNA]</scope>
    <source>
        <strain evidence="5">SpSt-1181</strain>
    </source>
</reference>
<sequence length="356" mass="38423">MSLKPISDIGEFVLIEKISSLCWDTIPAGSPVTTGIGDDCAVTRIGEYRLQVSTTDLLVEQVHFDLLTTPLHHLGSKAISVNVSDICAMNARPLYALVSIALPPGAAVEMVEQIYSGMVHAAKLYNTAIVGGDTSSSASGLVISVTVIGETTPEHITMRKGAAPGDMLCVTGALGGAAAGLKVLMREKEIMLEHLQSGEEYNRELTSNLGEYQEAIRHQLLPSARIDIVEFFHKHGIVPTAMIDLSDGLSSDLHHICMHSDVGARIDEGRIPIVSQVRHIADEFQQDALDYALSGGEDYELLFSLPETEFKNIAGHHDISVIGKITPKEQGIVLSDIYGMNITLKEPGGFDHFRKG</sequence>
<feature type="binding site" evidence="2">
    <location>
        <position position="115"/>
    </location>
    <ligand>
        <name>ATP</name>
        <dbReference type="ChEBI" id="CHEBI:30616"/>
    </ligand>
</feature>
<feature type="binding site" evidence="2">
    <location>
        <position position="297"/>
    </location>
    <ligand>
        <name>substrate</name>
    </ligand>
</feature>
<evidence type="ECO:0000256" key="1">
    <source>
        <dbReference type="ARBA" id="ARBA00022977"/>
    </source>
</evidence>
<dbReference type="InterPro" id="IPR006283">
    <property type="entry name" value="ThiL-like"/>
</dbReference>
<dbReference type="EC" id="2.7.4.16" evidence="2"/>
<keyword evidence="2" id="KW-0460">Magnesium</keyword>
<feature type="binding site" evidence="2">
    <location>
        <position position="54"/>
    </location>
    <ligand>
        <name>Mg(2+)</name>
        <dbReference type="ChEBI" id="CHEBI:18420"/>
        <label>4</label>
    </ligand>
</feature>
<dbReference type="GO" id="GO:0009229">
    <property type="term" value="P:thiamine diphosphate biosynthetic process"/>
    <property type="evidence" value="ECO:0007669"/>
    <property type="project" value="UniProtKB-UniRule"/>
</dbReference>
<keyword evidence="2 5" id="KW-0418">Kinase</keyword>
<feature type="binding site" evidence="2">
    <location>
        <position position="39"/>
    </location>
    <ligand>
        <name>Mg(2+)</name>
        <dbReference type="ChEBI" id="CHEBI:18420"/>
        <label>3</label>
    </ligand>
</feature>
<dbReference type="HAMAP" id="MF_02128">
    <property type="entry name" value="TMP_kinase"/>
    <property type="match status" value="1"/>
</dbReference>
<dbReference type="PANTHER" id="PTHR30270">
    <property type="entry name" value="THIAMINE-MONOPHOSPHATE KINASE"/>
    <property type="match status" value="1"/>
</dbReference>
<dbReference type="EMBL" id="DSBW01000101">
    <property type="protein sequence ID" value="HED30935.1"/>
    <property type="molecule type" value="Genomic_DNA"/>
</dbReference>
<dbReference type="GO" id="GO:0009030">
    <property type="term" value="F:thiamine-phosphate kinase activity"/>
    <property type="evidence" value="ECO:0007669"/>
    <property type="project" value="UniProtKB-UniRule"/>
</dbReference>
<dbReference type="Gene3D" id="3.30.1330.10">
    <property type="entry name" value="PurM-like, N-terminal domain"/>
    <property type="match status" value="1"/>
</dbReference>
<comment type="miscellaneous">
    <text evidence="2">Reaction mechanism of ThiL seems to utilize a direct, inline transfer of the gamma-phosphate of ATP to TMP rather than a phosphorylated enzyme intermediate.</text>
</comment>
<feature type="binding site" evidence="2">
    <location>
        <position position="56"/>
    </location>
    <ligand>
        <name>Mg(2+)</name>
        <dbReference type="ChEBI" id="CHEBI:18420"/>
        <label>2</label>
    </ligand>
</feature>
<dbReference type="InterPro" id="IPR036676">
    <property type="entry name" value="PurM-like_C_sf"/>
</dbReference>
<feature type="binding site" evidence="2">
    <location>
        <position position="159"/>
    </location>
    <ligand>
        <name>ATP</name>
        <dbReference type="ChEBI" id="CHEBI:30616"/>
    </ligand>
</feature>
<proteinExistence type="inferred from homology"/>
<keyword evidence="1 2" id="KW-0784">Thiamine biosynthesis</keyword>
<evidence type="ECO:0000313" key="5">
    <source>
        <dbReference type="EMBL" id="HED30935.1"/>
    </source>
</evidence>
<dbReference type="NCBIfam" id="TIGR01379">
    <property type="entry name" value="thiL"/>
    <property type="match status" value="1"/>
</dbReference>
<feature type="binding site" evidence="2">
    <location>
        <position position="246"/>
    </location>
    <ligand>
        <name>ATP</name>
        <dbReference type="ChEBI" id="CHEBI:30616"/>
    </ligand>
</feature>
<feature type="binding site" evidence="2">
    <location>
        <position position="85"/>
    </location>
    <ligand>
        <name>Mg(2+)</name>
        <dbReference type="ChEBI" id="CHEBI:18420"/>
        <label>4</label>
    </ligand>
</feature>
<protein>
    <recommendedName>
        <fullName evidence="2">Thiamine-monophosphate kinase</fullName>
        <shortName evidence="2">TMP kinase</shortName>
        <shortName evidence="2">Thiamine-phosphate kinase</shortName>
        <ecNumber evidence="2">2.7.4.16</ecNumber>
    </recommendedName>
</protein>
<feature type="domain" description="PurM-like N-terminal" evidence="3">
    <location>
        <begin position="37"/>
        <end position="150"/>
    </location>
</feature>
<dbReference type="PIRSF" id="PIRSF005303">
    <property type="entry name" value="Thiam_monoph_kin"/>
    <property type="match status" value="1"/>
</dbReference>
<feature type="binding site" evidence="2">
    <location>
        <position position="247"/>
    </location>
    <ligand>
        <name>Mg(2+)</name>
        <dbReference type="ChEBI" id="CHEBI:18420"/>
        <label>5</label>
    </ligand>
</feature>
<dbReference type="GO" id="GO:0000287">
    <property type="term" value="F:magnesium ion binding"/>
    <property type="evidence" value="ECO:0007669"/>
    <property type="project" value="UniProtKB-UniRule"/>
</dbReference>
<dbReference type="GO" id="GO:0005524">
    <property type="term" value="F:ATP binding"/>
    <property type="evidence" value="ECO:0007669"/>
    <property type="project" value="UniProtKB-UniRule"/>
</dbReference>
<evidence type="ECO:0000259" key="3">
    <source>
        <dbReference type="Pfam" id="PF00586"/>
    </source>
</evidence>
<accession>A0A831STC8</accession>
<feature type="binding site" evidence="2">
    <location>
        <position position="350"/>
    </location>
    <ligand>
        <name>substrate</name>
    </ligand>
</feature>
<gene>
    <name evidence="2 5" type="primary">thiL</name>
    <name evidence="5" type="ORF">ENN50_04470</name>
</gene>
<feature type="binding site" evidence="2">
    <location>
        <position position="56"/>
    </location>
    <ligand>
        <name>Mg(2+)</name>
        <dbReference type="ChEBI" id="CHEBI:18420"/>
        <label>1</label>
    </ligand>
</feature>
<feature type="binding site" evidence="2">
    <location>
        <position position="133"/>
    </location>
    <ligand>
        <name>Mg(2+)</name>
        <dbReference type="ChEBI" id="CHEBI:18420"/>
        <label>1</label>
    </ligand>
</feature>
<comment type="caution">
    <text evidence="5">The sequence shown here is derived from an EMBL/GenBank/DDBJ whole genome shotgun (WGS) entry which is preliminary data.</text>
</comment>
<dbReference type="CDD" id="cd02194">
    <property type="entry name" value="ThiL"/>
    <property type="match status" value="1"/>
</dbReference>
<evidence type="ECO:0000259" key="4">
    <source>
        <dbReference type="Pfam" id="PF02769"/>
    </source>
</evidence>
<comment type="catalytic activity">
    <reaction evidence="2">
        <text>thiamine phosphate + ATP = thiamine diphosphate + ADP</text>
        <dbReference type="Rhea" id="RHEA:15913"/>
        <dbReference type="ChEBI" id="CHEBI:30616"/>
        <dbReference type="ChEBI" id="CHEBI:37575"/>
        <dbReference type="ChEBI" id="CHEBI:58937"/>
        <dbReference type="ChEBI" id="CHEBI:456216"/>
        <dbReference type="EC" id="2.7.4.16"/>
    </reaction>
</comment>